<organism evidence="6">
    <name type="scientific">Zea mays</name>
    <name type="common">Maize</name>
    <dbReference type="NCBI Taxonomy" id="4577"/>
    <lineage>
        <taxon>Eukaryota</taxon>
        <taxon>Viridiplantae</taxon>
        <taxon>Streptophyta</taxon>
        <taxon>Embryophyta</taxon>
        <taxon>Tracheophyta</taxon>
        <taxon>Spermatophyta</taxon>
        <taxon>Magnoliopsida</taxon>
        <taxon>Liliopsida</taxon>
        <taxon>Poales</taxon>
        <taxon>Poaceae</taxon>
        <taxon>PACMAD clade</taxon>
        <taxon>Panicoideae</taxon>
        <taxon>Andropogonodae</taxon>
        <taxon>Andropogoneae</taxon>
        <taxon>Tripsacinae</taxon>
        <taxon>Zea</taxon>
    </lineage>
</organism>
<evidence type="ECO:0000313" key="6">
    <source>
        <dbReference type="EMBL" id="AQK66322.1"/>
    </source>
</evidence>
<keyword evidence="5" id="KW-0539">Nucleus</keyword>
<evidence type="ECO:0000256" key="4">
    <source>
        <dbReference type="ARBA" id="ARBA00023163"/>
    </source>
</evidence>
<proteinExistence type="predicted"/>
<evidence type="ECO:0000256" key="3">
    <source>
        <dbReference type="ARBA" id="ARBA00023125"/>
    </source>
</evidence>
<protein>
    <submittedName>
        <fullName evidence="6">Uncharacterized protein</fullName>
    </submittedName>
</protein>
<keyword evidence="2" id="KW-0805">Transcription regulation</keyword>
<accession>A0A1D6GTJ7</accession>
<comment type="subcellular location">
    <subcellularLocation>
        <location evidence="1">Nucleus</location>
    </subcellularLocation>
</comment>
<dbReference type="EMBL" id="CM000781">
    <property type="protein sequence ID" value="AQK66322.1"/>
    <property type="molecule type" value="Genomic_DNA"/>
</dbReference>
<evidence type="ECO:0000256" key="5">
    <source>
        <dbReference type="ARBA" id="ARBA00023242"/>
    </source>
</evidence>
<dbReference type="Gene3D" id="3.30.730.10">
    <property type="entry name" value="AP2/ERF domain"/>
    <property type="match status" value="1"/>
</dbReference>
<dbReference type="PROSITE" id="PS51032">
    <property type="entry name" value="AP2_ERF"/>
    <property type="match status" value="1"/>
</dbReference>
<name>A0A1D6GTJ7_MAIZE</name>
<dbReference type="GO" id="GO:0005634">
    <property type="term" value="C:nucleus"/>
    <property type="evidence" value="ECO:0007669"/>
    <property type="project" value="UniProtKB-SubCell"/>
</dbReference>
<dbReference type="InterPro" id="IPR001471">
    <property type="entry name" value="AP2/ERF_dom"/>
</dbReference>
<dbReference type="InParanoid" id="A0A1D6GTJ7"/>
<dbReference type="InterPro" id="IPR036955">
    <property type="entry name" value="AP2/ERF_dom_sf"/>
</dbReference>
<reference evidence="6" key="1">
    <citation type="submission" date="2015-12" db="EMBL/GenBank/DDBJ databases">
        <title>Update maize B73 reference genome by single molecule sequencing technologies.</title>
        <authorList>
            <consortium name="Maize Genome Sequencing Project"/>
            <person name="Ware D."/>
        </authorList>
    </citation>
    <scope>NUCLEOTIDE SEQUENCE</scope>
    <source>
        <tissue evidence="6">Seedling</tissue>
    </source>
</reference>
<keyword evidence="3" id="KW-0238">DNA-binding</keyword>
<dbReference type="GO" id="GO:0003677">
    <property type="term" value="F:DNA binding"/>
    <property type="evidence" value="ECO:0007669"/>
    <property type="project" value="UniProtKB-KW"/>
</dbReference>
<dbReference type="SUPFAM" id="SSF54171">
    <property type="entry name" value="DNA-binding domain"/>
    <property type="match status" value="1"/>
</dbReference>
<dbReference type="SMR" id="A0A1D6GTJ7"/>
<sequence length="33" mass="3772">MVRTEEAAAHTYDLAALKYRESDCKLNFPILSD</sequence>
<dbReference type="InterPro" id="IPR016177">
    <property type="entry name" value="DNA-bd_dom_sf"/>
</dbReference>
<dbReference type="GO" id="GO:0003700">
    <property type="term" value="F:DNA-binding transcription factor activity"/>
    <property type="evidence" value="ECO:0007669"/>
    <property type="project" value="InterPro"/>
</dbReference>
<dbReference type="AlphaFoldDB" id="A0A1D6GTJ7"/>
<evidence type="ECO:0000256" key="2">
    <source>
        <dbReference type="ARBA" id="ARBA00023015"/>
    </source>
</evidence>
<gene>
    <name evidence="6" type="ORF">ZEAMMB73_Zm00001d014461</name>
</gene>
<evidence type="ECO:0000256" key="1">
    <source>
        <dbReference type="ARBA" id="ARBA00004123"/>
    </source>
</evidence>
<keyword evidence="4" id="KW-0804">Transcription</keyword>